<protein>
    <submittedName>
        <fullName evidence="1">Uncharacterized protein</fullName>
    </submittedName>
</protein>
<dbReference type="Proteomes" id="UP000005396">
    <property type="component" value="Unassembled WGS sequence"/>
</dbReference>
<dbReference type="HOGENOM" id="CLU_3364175_0_0_9"/>
<dbReference type="PaxDb" id="411902-CLOBOL_04819"/>
<name>A8RX80_ENTBW</name>
<evidence type="ECO:0000313" key="1">
    <source>
        <dbReference type="EMBL" id="EDP15127.1"/>
    </source>
</evidence>
<evidence type="ECO:0000313" key="2">
    <source>
        <dbReference type="Proteomes" id="UP000005396"/>
    </source>
</evidence>
<sequence>MSLLKKLVTFRTLVGYDVIDVAVQNAAEVIERCGA</sequence>
<dbReference type="EMBL" id="ABCC02000037">
    <property type="protein sequence ID" value="EDP15127.1"/>
    <property type="molecule type" value="Genomic_DNA"/>
</dbReference>
<accession>A8RX80</accession>
<reference evidence="1 2" key="2">
    <citation type="submission" date="2007-09" db="EMBL/GenBank/DDBJ databases">
        <title>Draft genome sequence of Clostridium bolteae (ATCC BAA-613).</title>
        <authorList>
            <person name="Sudarsanam P."/>
            <person name="Ley R."/>
            <person name="Guruge J."/>
            <person name="Turnbaugh P.J."/>
            <person name="Mahowald M."/>
            <person name="Liep D."/>
            <person name="Gordon J."/>
        </authorList>
    </citation>
    <scope>NUCLEOTIDE SEQUENCE [LARGE SCALE GENOMIC DNA]</scope>
    <source>
        <strain evidence="2">ATCC BAA-613 / DSM 15670 / CCUG 46953 / JCM 12243 / WAL 16351</strain>
    </source>
</reference>
<proteinExistence type="predicted"/>
<organism evidence="1 2">
    <name type="scientific">Enterocloster bolteae (strain ATCC BAA-613 / DSM 15670 / CCUG 46953 / JCM 12243 / WAL 16351)</name>
    <name type="common">Clostridium bolteae</name>
    <dbReference type="NCBI Taxonomy" id="411902"/>
    <lineage>
        <taxon>Bacteria</taxon>
        <taxon>Bacillati</taxon>
        <taxon>Bacillota</taxon>
        <taxon>Clostridia</taxon>
        <taxon>Lachnospirales</taxon>
        <taxon>Lachnospiraceae</taxon>
        <taxon>Enterocloster</taxon>
    </lineage>
</organism>
<gene>
    <name evidence="1" type="ORF">CLOBOL_04819</name>
</gene>
<comment type="caution">
    <text evidence="1">The sequence shown here is derived from an EMBL/GenBank/DDBJ whole genome shotgun (WGS) entry which is preliminary data.</text>
</comment>
<dbReference type="AlphaFoldDB" id="A8RX80"/>
<reference evidence="1 2" key="1">
    <citation type="submission" date="2007-08" db="EMBL/GenBank/DDBJ databases">
        <authorList>
            <person name="Fulton L."/>
            <person name="Clifton S."/>
            <person name="Fulton B."/>
            <person name="Xu J."/>
            <person name="Minx P."/>
            <person name="Pepin K.H."/>
            <person name="Johnson M."/>
            <person name="Thiruvilangam P."/>
            <person name="Bhonagiri V."/>
            <person name="Nash W.E."/>
            <person name="Mardis E.R."/>
            <person name="Wilson R.K."/>
        </authorList>
    </citation>
    <scope>NUCLEOTIDE SEQUENCE [LARGE SCALE GENOMIC DNA]</scope>
    <source>
        <strain evidence="2">ATCC BAA-613 / DSM 15670 / CCUG 46953 / JCM 12243 / WAL 16351</strain>
    </source>
</reference>